<dbReference type="SUPFAM" id="SSF53098">
    <property type="entry name" value="Ribonuclease H-like"/>
    <property type="match status" value="1"/>
</dbReference>
<dbReference type="InterPro" id="IPR036397">
    <property type="entry name" value="RNaseH_sf"/>
</dbReference>
<evidence type="ECO:0000313" key="1">
    <source>
        <dbReference type="EMBL" id="GAL32429.1"/>
    </source>
</evidence>
<name>A0A090T142_9VIBR</name>
<organism evidence="1 2">
    <name type="scientific">Vibrio maritimus</name>
    <dbReference type="NCBI Taxonomy" id="990268"/>
    <lineage>
        <taxon>Bacteria</taxon>
        <taxon>Pseudomonadati</taxon>
        <taxon>Pseudomonadota</taxon>
        <taxon>Gammaproteobacteria</taxon>
        <taxon>Vibrionales</taxon>
        <taxon>Vibrionaceae</taxon>
        <taxon>Vibrio</taxon>
    </lineage>
</organism>
<sequence length="120" mass="13712">MVNDAPSFDEIWPNVSDLMVGRQVLIYNADYDSRLIIQSLSACDYPTTSIRFDNLVCVMDWYSQFFGEWNELQGNFKWQSLTNACFQQNVDITDLSAHRAHADCIMTGRLVHAVNAQLDA</sequence>
<comment type="caution">
    <text evidence="1">The sequence shown here is derived from an EMBL/GenBank/DDBJ whole genome shotgun (WGS) entry which is preliminary data.</text>
</comment>
<dbReference type="AlphaFoldDB" id="A0A090T142"/>
<keyword evidence="2" id="KW-1185">Reference proteome</keyword>
<evidence type="ECO:0000313" key="2">
    <source>
        <dbReference type="Proteomes" id="UP000029224"/>
    </source>
</evidence>
<dbReference type="GO" id="GO:0003676">
    <property type="term" value="F:nucleic acid binding"/>
    <property type="evidence" value="ECO:0007669"/>
    <property type="project" value="InterPro"/>
</dbReference>
<reference evidence="1 2" key="1">
    <citation type="submission" date="2014-09" db="EMBL/GenBank/DDBJ databases">
        <title>Vibrio maritimus JCM 19240. (C210) whole genome shotgun sequence.</title>
        <authorList>
            <person name="Sawabe T."/>
            <person name="Meirelles P."/>
            <person name="Nakanishi M."/>
            <person name="Sayaka M."/>
            <person name="Hattori M."/>
            <person name="Ohkuma M."/>
        </authorList>
    </citation>
    <scope>NUCLEOTIDE SEQUENCE [LARGE SCALE GENOMIC DNA]</scope>
    <source>
        <strain evidence="1 2">JCM 19240</strain>
    </source>
</reference>
<dbReference type="InterPro" id="IPR012337">
    <property type="entry name" value="RNaseH-like_sf"/>
</dbReference>
<proteinExistence type="predicted"/>
<gene>
    <name evidence="1" type="ORF">JCM19240_5860</name>
</gene>
<protein>
    <submittedName>
        <fullName evidence="1">Exodeoxyribonuclease X</fullName>
    </submittedName>
</protein>
<accession>A0A090T142</accession>
<dbReference type="EMBL" id="BBMT01000001">
    <property type="protein sequence ID" value="GAL32429.1"/>
    <property type="molecule type" value="Genomic_DNA"/>
</dbReference>
<dbReference type="Gene3D" id="3.30.420.10">
    <property type="entry name" value="Ribonuclease H-like superfamily/Ribonuclease H"/>
    <property type="match status" value="1"/>
</dbReference>
<reference evidence="1 2" key="2">
    <citation type="submission" date="2014-09" db="EMBL/GenBank/DDBJ databases">
        <authorList>
            <consortium name="NBRP consortium"/>
            <person name="Sawabe T."/>
            <person name="Meirelles P."/>
            <person name="Nakanishi M."/>
            <person name="Sayaka M."/>
            <person name="Hattori M."/>
            <person name="Ohkuma M."/>
        </authorList>
    </citation>
    <scope>NUCLEOTIDE SEQUENCE [LARGE SCALE GENOMIC DNA]</scope>
    <source>
        <strain evidence="1 2">JCM 19240</strain>
    </source>
</reference>
<dbReference type="Proteomes" id="UP000029224">
    <property type="component" value="Unassembled WGS sequence"/>
</dbReference>